<accession>A0A7X0MU39</accession>
<comment type="caution">
    <text evidence="1">The sequence shown here is derived from an EMBL/GenBank/DDBJ whole genome shotgun (WGS) entry which is preliminary data.</text>
</comment>
<reference evidence="1 2" key="1">
    <citation type="submission" date="2020-08" db="EMBL/GenBank/DDBJ databases">
        <title>The Agave Microbiome: Exploring the role of microbial communities in plant adaptations to desert environments.</title>
        <authorList>
            <person name="Partida-Martinez L.P."/>
        </authorList>
    </citation>
    <scope>NUCLEOTIDE SEQUENCE [LARGE SCALE GENOMIC DNA]</scope>
    <source>
        <strain evidence="1 2">AS3.12</strain>
    </source>
</reference>
<protein>
    <submittedName>
        <fullName evidence="1">Uncharacterized protein</fullName>
    </submittedName>
</protein>
<dbReference type="AlphaFoldDB" id="A0A7X0MU39"/>
<name>A0A7X0MU39_9HYPH</name>
<dbReference type="EMBL" id="JACHBU010000017">
    <property type="protein sequence ID" value="MBB6511111.1"/>
    <property type="molecule type" value="Genomic_DNA"/>
</dbReference>
<organism evidence="1 2">
    <name type="scientific">Rhizobium soli</name>
    <dbReference type="NCBI Taxonomy" id="424798"/>
    <lineage>
        <taxon>Bacteria</taxon>
        <taxon>Pseudomonadati</taxon>
        <taxon>Pseudomonadota</taxon>
        <taxon>Alphaproteobacteria</taxon>
        <taxon>Hyphomicrobiales</taxon>
        <taxon>Rhizobiaceae</taxon>
        <taxon>Rhizobium/Agrobacterium group</taxon>
        <taxon>Rhizobium</taxon>
    </lineage>
</organism>
<gene>
    <name evidence="1" type="ORF">F4695_004509</name>
</gene>
<proteinExistence type="predicted"/>
<keyword evidence="2" id="KW-1185">Reference proteome</keyword>
<dbReference type="Proteomes" id="UP000585437">
    <property type="component" value="Unassembled WGS sequence"/>
</dbReference>
<sequence>MVPPEKSTPIKTLLSCPMAPAACPPPSCSLDVCSLALVNGWNSLSIASCVIGSPAFATDNSKASSVVDALTVTRQSSDP</sequence>
<evidence type="ECO:0000313" key="1">
    <source>
        <dbReference type="EMBL" id="MBB6511111.1"/>
    </source>
</evidence>
<evidence type="ECO:0000313" key="2">
    <source>
        <dbReference type="Proteomes" id="UP000585437"/>
    </source>
</evidence>